<accession>A0ABP0NRU7</accession>
<organism evidence="2 3">
    <name type="scientific">Durusdinium trenchii</name>
    <dbReference type="NCBI Taxonomy" id="1381693"/>
    <lineage>
        <taxon>Eukaryota</taxon>
        <taxon>Sar</taxon>
        <taxon>Alveolata</taxon>
        <taxon>Dinophyceae</taxon>
        <taxon>Suessiales</taxon>
        <taxon>Symbiodiniaceae</taxon>
        <taxon>Durusdinium</taxon>
    </lineage>
</organism>
<proteinExistence type="predicted"/>
<evidence type="ECO:0000313" key="3">
    <source>
        <dbReference type="Proteomes" id="UP001642464"/>
    </source>
</evidence>
<sequence length="246" mass="27552">MERDVPRYTAASSAVLYAVRLWTRASAYTGLLARKSAMGQAEASSRGLAAADTATARLLNERSKQWEQRLMVEAVPMLERWCRRAMDAGEMQVACILWLHLALIQRWSRMDANPHSVSTLLCAELFVNANLDTSGMGTRTQAESLGFLDTEIFELFHATRSRVYRWLRTKTNERDHVLEHVVSTVASSPARSLATSTSHRRWSELEDTWDGSGRFAPSITGDHGSTGPNADEERSRRSRCFGASED</sequence>
<dbReference type="Proteomes" id="UP001642464">
    <property type="component" value="Unassembled WGS sequence"/>
</dbReference>
<feature type="non-terminal residue" evidence="2">
    <location>
        <position position="246"/>
    </location>
</feature>
<gene>
    <name evidence="2" type="ORF">SCF082_LOCUS33745</name>
</gene>
<keyword evidence="3" id="KW-1185">Reference proteome</keyword>
<evidence type="ECO:0000313" key="2">
    <source>
        <dbReference type="EMBL" id="CAK9066188.1"/>
    </source>
</evidence>
<dbReference type="EMBL" id="CAXAMM010030236">
    <property type="protein sequence ID" value="CAK9066188.1"/>
    <property type="molecule type" value="Genomic_DNA"/>
</dbReference>
<feature type="region of interest" description="Disordered" evidence="1">
    <location>
        <begin position="204"/>
        <end position="246"/>
    </location>
</feature>
<comment type="caution">
    <text evidence="2">The sequence shown here is derived from an EMBL/GenBank/DDBJ whole genome shotgun (WGS) entry which is preliminary data.</text>
</comment>
<protein>
    <submittedName>
        <fullName evidence="2">Uncharacterized protein</fullName>
    </submittedName>
</protein>
<reference evidence="2 3" key="1">
    <citation type="submission" date="2024-02" db="EMBL/GenBank/DDBJ databases">
        <authorList>
            <person name="Chen Y."/>
            <person name="Shah S."/>
            <person name="Dougan E. K."/>
            <person name="Thang M."/>
            <person name="Chan C."/>
        </authorList>
    </citation>
    <scope>NUCLEOTIDE SEQUENCE [LARGE SCALE GENOMIC DNA]</scope>
</reference>
<name>A0ABP0NRU7_9DINO</name>
<evidence type="ECO:0000256" key="1">
    <source>
        <dbReference type="SAM" id="MobiDB-lite"/>
    </source>
</evidence>